<organism evidence="2 3">
    <name type="scientific">Roseateles chitinivorans</name>
    <dbReference type="NCBI Taxonomy" id="2917965"/>
    <lineage>
        <taxon>Bacteria</taxon>
        <taxon>Pseudomonadati</taxon>
        <taxon>Pseudomonadota</taxon>
        <taxon>Betaproteobacteria</taxon>
        <taxon>Burkholderiales</taxon>
        <taxon>Sphaerotilaceae</taxon>
        <taxon>Roseateles</taxon>
    </lineage>
</organism>
<gene>
    <name evidence="2" type="ORF">CS062_13340</name>
</gene>
<accession>A0A2G9CAV6</accession>
<dbReference type="SMART" id="SM00530">
    <property type="entry name" value="HTH_XRE"/>
    <property type="match status" value="1"/>
</dbReference>
<dbReference type="GO" id="GO:0003677">
    <property type="term" value="F:DNA binding"/>
    <property type="evidence" value="ECO:0007669"/>
    <property type="project" value="InterPro"/>
</dbReference>
<dbReference type="EMBL" id="PEOG01000032">
    <property type="protein sequence ID" value="PIM52744.1"/>
    <property type="molecule type" value="Genomic_DNA"/>
</dbReference>
<dbReference type="Gene3D" id="1.10.260.40">
    <property type="entry name" value="lambda repressor-like DNA-binding domains"/>
    <property type="match status" value="1"/>
</dbReference>
<sequence length="109" mass="12082">MNKRIDFQTILGADGTPAFVVLPYDEFVRHFEAVGDLIPDAVAQLVFNEQMTGAKAWRTHLGLTQQVVADRLGITQGAYAQLEASSRPRRSSRERIAKALGIRPGQLNF</sequence>
<keyword evidence="3" id="KW-1185">Reference proteome</keyword>
<dbReference type="PROSITE" id="PS50943">
    <property type="entry name" value="HTH_CROC1"/>
    <property type="match status" value="1"/>
</dbReference>
<dbReference type="CDD" id="cd00093">
    <property type="entry name" value="HTH_XRE"/>
    <property type="match status" value="1"/>
</dbReference>
<dbReference type="RefSeq" id="WP_099862119.1">
    <property type="nucleotide sequence ID" value="NZ_PEOG01000032.1"/>
</dbReference>
<dbReference type="SUPFAM" id="SSF47413">
    <property type="entry name" value="lambda repressor-like DNA-binding domains"/>
    <property type="match status" value="1"/>
</dbReference>
<feature type="domain" description="HTH cro/C1-type" evidence="1">
    <location>
        <begin position="55"/>
        <end position="107"/>
    </location>
</feature>
<comment type="caution">
    <text evidence="2">The sequence shown here is derived from an EMBL/GenBank/DDBJ whole genome shotgun (WGS) entry which is preliminary data.</text>
</comment>
<proteinExistence type="predicted"/>
<dbReference type="AlphaFoldDB" id="A0A2G9CAV6"/>
<name>A0A2G9CAV6_9BURK</name>
<protein>
    <submittedName>
        <fullName evidence="2">Transcriptional regulator</fullName>
    </submittedName>
</protein>
<dbReference type="InterPro" id="IPR010982">
    <property type="entry name" value="Lambda_DNA-bd_dom_sf"/>
</dbReference>
<evidence type="ECO:0000313" key="2">
    <source>
        <dbReference type="EMBL" id="PIM52744.1"/>
    </source>
</evidence>
<evidence type="ECO:0000313" key="3">
    <source>
        <dbReference type="Proteomes" id="UP000231501"/>
    </source>
</evidence>
<reference evidence="2 3" key="1">
    <citation type="submission" date="2017-11" db="EMBL/GenBank/DDBJ databases">
        <title>Draft genome sequence of Mitsuaria sp. HWN-4.</title>
        <authorList>
            <person name="Gundlapally S.R."/>
        </authorList>
    </citation>
    <scope>NUCLEOTIDE SEQUENCE [LARGE SCALE GENOMIC DNA]</scope>
    <source>
        <strain evidence="2 3">HWN-4</strain>
    </source>
</reference>
<evidence type="ECO:0000259" key="1">
    <source>
        <dbReference type="PROSITE" id="PS50943"/>
    </source>
</evidence>
<dbReference type="Proteomes" id="UP000231501">
    <property type="component" value="Unassembled WGS sequence"/>
</dbReference>
<dbReference type="InterPro" id="IPR001387">
    <property type="entry name" value="Cro/C1-type_HTH"/>
</dbReference>
<dbReference type="OrthoDB" id="5679339at2"/>
<dbReference type="Pfam" id="PF01381">
    <property type="entry name" value="HTH_3"/>
    <property type="match status" value="1"/>
</dbReference>